<dbReference type="InterPro" id="IPR021783">
    <property type="entry name" value="DUF3348"/>
</dbReference>
<name>A4AAW6_9GAMM</name>
<keyword evidence="2" id="KW-1185">Reference proteome</keyword>
<comment type="caution">
    <text evidence="1">The sequence shown here is derived from an EMBL/GenBank/DDBJ whole genome shotgun (WGS) entry which is preliminary data.</text>
</comment>
<organism evidence="1 2">
    <name type="scientific">Congregibacter litoralis KT71</name>
    <dbReference type="NCBI Taxonomy" id="314285"/>
    <lineage>
        <taxon>Bacteria</taxon>
        <taxon>Pseudomonadati</taxon>
        <taxon>Pseudomonadota</taxon>
        <taxon>Gammaproteobacteria</taxon>
        <taxon>Cellvibrionales</taxon>
        <taxon>Halieaceae</taxon>
        <taxon>Congregibacter</taxon>
    </lineage>
</organism>
<dbReference type="STRING" id="314285.KT71_11074"/>
<dbReference type="HOGENOM" id="CLU_076297_0_0_6"/>
<dbReference type="Pfam" id="PF11828">
    <property type="entry name" value="DUF3348"/>
    <property type="match status" value="1"/>
</dbReference>
<reference evidence="1 2" key="1">
    <citation type="journal article" date="2007" name="Proc. Natl. Acad. Sci. U.S.A.">
        <title>Characterization of a marine gammaproteobacterium capable of aerobic anoxygenic photosynthesis.</title>
        <authorList>
            <person name="Fuchs B.M."/>
            <person name="Spring S."/>
            <person name="Teeling H."/>
            <person name="Quast C."/>
            <person name="Wulf J."/>
            <person name="Schattenhofer M."/>
            <person name="Yan S."/>
            <person name="Ferriera S."/>
            <person name="Johnson J."/>
            <person name="Glockner F.O."/>
            <person name="Amann R."/>
        </authorList>
    </citation>
    <scope>NUCLEOTIDE SEQUENCE [LARGE SCALE GENOMIC DNA]</scope>
    <source>
        <strain evidence="1">KT71</strain>
    </source>
</reference>
<evidence type="ECO:0000313" key="2">
    <source>
        <dbReference type="Proteomes" id="UP000019205"/>
    </source>
</evidence>
<reference evidence="1 2" key="2">
    <citation type="journal article" date="2009" name="PLoS ONE">
        <title>The photosynthetic apparatus and its regulation in the aerobic gammaproteobacterium Congregibacter litoralis gen. nov., sp. nov.</title>
        <authorList>
            <person name="Spring S."/>
            <person name="Lunsdorf H."/>
            <person name="Fuchs B.M."/>
            <person name="Tindall B.J."/>
        </authorList>
    </citation>
    <scope>NUCLEOTIDE SEQUENCE [LARGE SCALE GENOMIC DNA]</scope>
    <source>
        <strain evidence="1">KT71</strain>
    </source>
</reference>
<proteinExistence type="predicted"/>
<evidence type="ECO:0008006" key="3">
    <source>
        <dbReference type="Google" id="ProtNLM"/>
    </source>
</evidence>
<dbReference type="EMBL" id="AAOA02000003">
    <property type="protein sequence ID" value="EAQ96838.2"/>
    <property type="molecule type" value="Genomic_DNA"/>
</dbReference>
<dbReference type="Proteomes" id="UP000019205">
    <property type="component" value="Chromosome"/>
</dbReference>
<dbReference type="eggNOG" id="ENOG5031BY6">
    <property type="taxonomic scope" value="Bacteria"/>
</dbReference>
<gene>
    <name evidence="1" type="ORF">KT71_11074</name>
</gene>
<evidence type="ECO:0000313" key="1">
    <source>
        <dbReference type="EMBL" id="EAQ96838.2"/>
    </source>
</evidence>
<accession>A4AAW6</accession>
<sequence length="260" mass="29149">MLRNMSRTTISAVGQAPLVRLLADLGLASSKPGKRVFATRLADLIDISDAITLSDFFSKLDRVSTSQQVESAEGVDSVFDQHRAAMRGSIDASFATDEDELSLAGRNVFPLPTVSAENVSAAETIARYERFYSLHQSELERRVAQLRKVLLERMRSQSDALAQVAALEIAMGPIFVKYTRQCFATLPGLVAQRFEYLRLHQHQQDWVAKEPASWLREDGWLARFHDEVKQLLHAELTLRLQPLDGMLSLLSPNDSLEKHS</sequence>
<protein>
    <recommendedName>
        <fullName evidence="3">DUF3348 domain-containing protein</fullName>
    </recommendedName>
</protein>
<dbReference type="AlphaFoldDB" id="A4AAW6"/>